<dbReference type="PANTHER" id="PTHR38248:SF2">
    <property type="entry name" value="FUNK1 11"/>
    <property type="match status" value="1"/>
</dbReference>
<dbReference type="Pfam" id="PF17667">
    <property type="entry name" value="Pkinase_fungal"/>
    <property type="match status" value="2"/>
</dbReference>
<evidence type="ECO:0000256" key="1">
    <source>
        <dbReference type="SAM" id="MobiDB-lite"/>
    </source>
</evidence>
<proteinExistence type="predicted"/>
<feature type="region of interest" description="Disordered" evidence="1">
    <location>
        <begin position="1"/>
        <end position="45"/>
    </location>
</feature>
<comment type="caution">
    <text evidence="3">The sequence shown here is derived from an EMBL/GenBank/DDBJ whole genome shotgun (WGS) entry which is preliminary data.</text>
</comment>
<keyword evidence="4" id="KW-1185">Reference proteome</keyword>
<dbReference type="SUPFAM" id="SSF56112">
    <property type="entry name" value="Protein kinase-like (PK-like)"/>
    <property type="match status" value="1"/>
</dbReference>
<accession>A0A4Q2DBV2</accession>
<dbReference type="OrthoDB" id="5569250at2759"/>
<reference evidence="3 4" key="1">
    <citation type="submission" date="2019-01" db="EMBL/GenBank/DDBJ databases">
        <title>Draft genome sequence of Psathyrella aberdarensis IHI B618.</title>
        <authorList>
            <person name="Buettner E."/>
            <person name="Kellner H."/>
        </authorList>
    </citation>
    <scope>NUCLEOTIDE SEQUENCE [LARGE SCALE GENOMIC DNA]</scope>
    <source>
        <strain evidence="3 4">IHI B618</strain>
    </source>
</reference>
<sequence>MASHGSTGASVLTSQHATASWTIDDTGGPPQTPRRTYTTATPSVDSDRMLEKCARAFVQHQSTATPIAPKISKTRFDLQVPEQKKILRNELEPPIELSKDSTFASSLYHHLASSKKITEFLEATEVYKKGRWVLPRSDKNLQEEKMYEPLVKILEAIIQWFWENDAALGIREVINTHLTNLPHKESVSTTNASRPDISVKAEGPSFQLPHKHTTKAVGYSNIITFFEVKVTNKGWTSEEELLQIAVYVRQIFIQQPNRRFVRALIITEQSFRLFHFDRSGVQFTRPINIHDKTGASTFVRLVLGLSSLYESDAGLDTSIKWEIENGKKVSGTLSTRQPKDRSKGGDKENTVITYSLANVEPTIPCYDIRGRGIVCWTVVDPENGETVLVRDLWRSGDRLSEDIYLQRAKGIPGMVQMISFECNREETKHIRGLNDPSAHPEFRNRIAIRLVLNSGGRSIKHFKSPMELLCALRDAIEEYLCINSGHKELYLKKTLHRDITLDNILLGRRDAQPGNKGLLMGLDMAIFNKRNAVKTSADWKTTTGIYQSAIVLKNGGFLYPLAHDHLDDLESFVYVLTHIMYGYDQTGAEHPLFEMLVKWELKASFDEAESKASYLARALVEIESGVQKRWPLSCIELLMGFKEFLHEVYREKRRLVNKPPHVRREALKSLVRKAPEHYKTVLDLFDEAIKKIESGNDSMVPPTPEPDTNARSSSIEPASSSPGGLQQNPSSSPFGGPIPQPNLSAIQEDTINFWKRVSEEYPDDQPPAKRGPLVIEASPRTPNGKRNSKTKCRAPRCAAPRQHPTGGRTPSSSLLPIVDPETK</sequence>
<organism evidence="3 4">
    <name type="scientific">Candolleomyces aberdarensis</name>
    <dbReference type="NCBI Taxonomy" id="2316362"/>
    <lineage>
        <taxon>Eukaryota</taxon>
        <taxon>Fungi</taxon>
        <taxon>Dikarya</taxon>
        <taxon>Basidiomycota</taxon>
        <taxon>Agaricomycotina</taxon>
        <taxon>Agaricomycetes</taxon>
        <taxon>Agaricomycetidae</taxon>
        <taxon>Agaricales</taxon>
        <taxon>Agaricineae</taxon>
        <taxon>Psathyrellaceae</taxon>
        <taxon>Candolleomyces</taxon>
    </lineage>
</organism>
<dbReference type="EMBL" id="SDEE01000365">
    <property type="protein sequence ID" value="RXW17157.1"/>
    <property type="molecule type" value="Genomic_DNA"/>
</dbReference>
<dbReference type="PANTHER" id="PTHR38248">
    <property type="entry name" value="FUNK1 6"/>
    <property type="match status" value="1"/>
</dbReference>
<evidence type="ECO:0000313" key="3">
    <source>
        <dbReference type="EMBL" id="RXW17157.1"/>
    </source>
</evidence>
<feature type="domain" description="Fungal-type protein kinase" evidence="2">
    <location>
        <begin position="211"/>
        <end position="419"/>
    </location>
</feature>
<feature type="region of interest" description="Disordered" evidence="1">
    <location>
        <begin position="693"/>
        <end position="743"/>
    </location>
</feature>
<feature type="domain" description="Fungal-type protein kinase" evidence="2">
    <location>
        <begin position="432"/>
        <end position="579"/>
    </location>
</feature>
<feature type="compositionally biased region" description="Polar residues" evidence="1">
    <location>
        <begin position="33"/>
        <end position="44"/>
    </location>
</feature>
<gene>
    <name evidence="3" type="ORF">EST38_g8693</name>
</gene>
<dbReference type="InterPro" id="IPR011009">
    <property type="entry name" value="Kinase-like_dom_sf"/>
</dbReference>
<dbReference type="InterPro" id="IPR040976">
    <property type="entry name" value="Pkinase_fungal"/>
</dbReference>
<evidence type="ECO:0000259" key="2">
    <source>
        <dbReference type="Pfam" id="PF17667"/>
    </source>
</evidence>
<feature type="compositionally biased region" description="Polar residues" evidence="1">
    <location>
        <begin position="722"/>
        <end position="733"/>
    </location>
</feature>
<feature type="region of interest" description="Disordered" evidence="1">
    <location>
        <begin position="760"/>
        <end position="823"/>
    </location>
</feature>
<dbReference type="AlphaFoldDB" id="A0A4Q2DBV2"/>
<dbReference type="Proteomes" id="UP000290288">
    <property type="component" value="Unassembled WGS sequence"/>
</dbReference>
<feature type="compositionally biased region" description="Polar residues" evidence="1">
    <location>
        <begin position="1"/>
        <end position="23"/>
    </location>
</feature>
<protein>
    <recommendedName>
        <fullName evidence="2">Fungal-type protein kinase domain-containing protein</fullName>
    </recommendedName>
</protein>
<feature type="compositionally biased region" description="Low complexity" evidence="1">
    <location>
        <begin position="712"/>
        <end position="721"/>
    </location>
</feature>
<evidence type="ECO:0000313" key="4">
    <source>
        <dbReference type="Proteomes" id="UP000290288"/>
    </source>
</evidence>
<name>A0A4Q2DBV2_9AGAR</name>